<protein>
    <submittedName>
        <fullName evidence="1">Uncharacterized protein</fullName>
    </submittedName>
</protein>
<dbReference type="EMBL" id="HBEZ01048151">
    <property type="protein sequence ID" value="CAD8650198.1"/>
    <property type="molecule type" value="Transcribed_RNA"/>
</dbReference>
<dbReference type="AlphaFoldDB" id="A0A7S0MVG4"/>
<organism evidence="1">
    <name type="scientific">Cryptomonas curvata</name>
    <dbReference type="NCBI Taxonomy" id="233186"/>
    <lineage>
        <taxon>Eukaryota</taxon>
        <taxon>Cryptophyceae</taxon>
        <taxon>Cryptomonadales</taxon>
        <taxon>Cryptomonadaceae</taxon>
        <taxon>Cryptomonas</taxon>
    </lineage>
</organism>
<gene>
    <name evidence="1" type="ORF">CCUR1050_LOCUS26476</name>
</gene>
<evidence type="ECO:0000313" key="1">
    <source>
        <dbReference type="EMBL" id="CAD8650198.1"/>
    </source>
</evidence>
<accession>A0A7S0MVG4</accession>
<sequence length="363" mass="40953">MFARDGYPLKVQMHHKKLNYKLVLRAAHVVMSSKDYTLFSAQMDRAFKDPDKSCQANCFKIVESFCFSAETLMNTIIRDIKVFVNCEIAGVNGPAPPYAELMGSVGRAGKTKCILWSFGTQPNNKGPTFRHGLMPLTKADYPNFPFTAGSDKKNWPGTISMRVESFHNAVGSLRCFDATKSSPDKKPHFDWWDANNSFISGVRRDPQYTELFWVLFLKAAVNLGDAGKEIVEANKPEEIDNLRLRKVKVVSHDGNDFTAQEIPLISDDMRAMIDNICYMGVYCHKTMFERLSVTRRTAFREHTLKMARDFEDEFYTSWKSYRAEHPSETVVRTVDEDSECERLMNLLADGDDGAGAAGAAGAD</sequence>
<reference evidence="1" key="1">
    <citation type="submission" date="2021-01" db="EMBL/GenBank/DDBJ databases">
        <authorList>
            <person name="Corre E."/>
            <person name="Pelletier E."/>
            <person name="Niang G."/>
            <person name="Scheremetjew M."/>
            <person name="Finn R."/>
            <person name="Kale V."/>
            <person name="Holt S."/>
            <person name="Cochrane G."/>
            <person name="Meng A."/>
            <person name="Brown T."/>
            <person name="Cohen L."/>
        </authorList>
    </citation>
    <scope>NUCLEOTIDE SEQUENCE</scope>
    <source>
        <strain evidence="1">CCAP979/52</strain>
    </source>
</reference>
<name>A0A7S0MVG4_9CRYP</name>
<proteinExistence type="predicted"/>